<reference evidence="1" key="1">
    <citation type="submission" date="2025-08" db="UniProtKB">
        <authorList>
            <consortium name="Ensembl"/>
        </authorList>
    </citation>
    <scope>IDENTIFICATION</scope>
</reference>
<name>A0AC11BW25_SHEEP</name>
<evidence type="ECO:0000313" key="1">
    <source>
        <dbReference type="Ensembl" id="ENSOARP00020021056.1"/>
    </source>
</evidence>
<dbReference type="Ensembl" id="ENSOART00020025381.2">
    <property type="protein sequence ID" value="ENSOARP00020021056.1"/>
    <property type="gene ID" value="ENSOARG00020016472.2"/>
</dbReference>
<gene>
    <name evidence="1" type="primary">PAG5</name>
</gene>
<sequence>MLGTQTSLSTWSQERNMKWLVLLGLVALSECIVEIPLMKVNVMQETLNEKSLLNNFLKKYAYRLAQNSTRNSKMAFVPMRNFLDTAYVGNIAIGTPPQQFRVVFDTGSSDLWVPSNFCTSPACYSHITFKYWESSTYRHTTKPFEIAYGSGRIKGHLAYDTIQIGNLVSTDQPFGLSLEEYGFNGLPFDGILGLNYPNNSILGAIPIFDNLKKQGAISEPIFAFYLSKGTVNGSVLMLGGVDKAYYKGQLNWIPLSRVGDWRINLDHISMKGKLIGCSGGCEALVDTGTSLINGPTRLVTNIQRLIGAMPLGPKHYVSCSTINILPSIIFTINGINYTLPAQAYILKNSQGGCFSTFKGGTEVFKHRETWVLGDIFLRLYFSVYDRGNNRIGLAQAA</sequence>
<protein>
    <submittedName>
        <fullName evidence="1">Pregnancy-associated glycoprotein 5</fullName>
    </submittedName>
</protein>
<accession>A0AC11BW25</accession>
<proteinExistence type="predicted"/>
<organism evidence="1">
    <name type="scientific">Ovis aries</name>
    <name type="common">Sheep</name>
    <dbReference type="NCBI Taxonomy" id="9940"/>
    <lineage>
        <taxon>Eukaryota</taxon>
        <taxon>Metazoa</taxon>
        <taxon>Chordata</taxon>
        <taxon>Craniata</taxon>
        <taxon>Vertebrata</taxon>
        <taxon>Euteleostomi</taxon>
        <taxon>Mammalia</taxon>
        <taxon>Eutheria</taxon>
        <taxon>Laurasiatheria</taxon>
        <taxon>Artiodactyla</taxon>
        <taxon>Ruminantia</taxon>
        <taxon>Pecora</taxon>
        <taxon>Bovidae</taxon>
        <taxon>Caprinae</taxon>
        <taxon>Ovis</taxon>
    </lineage>
</organism>
<reference evidence="1" key="2">
    <citation type="submission" date="2025-09" db="UniProtKB">
        <authorList>
            <consortium name="Ensembl"/>
        </authorList>
    </citation>
    <scope>IDENTIFICATION</scope>
</reference>